<keyword evidence="3" id="KW-1185">Reference proteome</keyword>
<evidence type="ECO:0000256" key="1">
    <source>
        <dbReference type="SAM" id="MobiDB-lite"/>
    </source>
</evidence>
<feature type="region of interest" description="Disordered" evidence="1">
    <location>
        <begin position="59"/>
        <end position="94"/>
    </location>
</feature>
<proteinExistence type="predicted"/>
<sequence length="94" mass="10362">TYNLGIKDKYQELLRKVMVQYKAKTDKYESKYHTLQADSQKYKAYYISHQRRLKQTLAARGATTTAAPASTATASPSASPPVVEADSASASKDT</sequence>
<evidence type="ECO:0000313" key="2">
    <source>
        <dbReference type="EMBL" id="GCA64966.1"/>
    </source>
</evidence>
<dbReference type="Proteomes" id="UP000265618">
    <property type="component" value="Unassembled WGS sequence"/>
</dbReference>
<feature type="non-terminal residue" evidence="2">
    <location>
        <position position="94"/>
    </location>
</feature>
<dbReference type="AlphaFoldDB" id="A0A391NYI9"/>
<protein>
    <submittedName>
        <fullName evidence="2">Uncharacterized protein</fullName>
    </submittedName>
</protein>
<reference evidence="2 3" key="1">
    <citation type="journal article" date="2018" name="PLoS ONE">
        <title>The draft genome of Kipferlia bialata reveals reductive genome evolution in fornicate parasites.</title>
        <authorList>
            <person name="Tanifuji G."/>
            <person name="Takabayashi S."/>
            <person name="Kume K."/>
            <person name="Takagi M."/>
            <person name="Nakayama T."/>
            <person name="Kamikawa R."/>
            <person name="Inagaki Y."/>
            <person name="Hashimoto T."/>
        </authorList>
    </citation>
    <scope>NUCLEOTIDE SEQUENCE [LARGE SCALE GENOMIC DNA]</scope>
    <source>
        <strain evidence="2">NY0173</strain>
    </source>
</reference>
<comment type="caution">
    <text evidence="2">The sequence shown here is derived from an EMBL/GenBank/DDBJ whole genome shotgun (WGS) entry which is preliminary data.</text>
</comment>
<evidence type="ECO:0000313" key="3">
    <source>
        <dbReference type="Proteomes" id="UP000265618"/>
    </source>
</evidence>
<accession>A0A391NYI9</accession>
<name>A0A391NYI9_9EUKA</name>
<dbReference type="EMBL" id="BDIP01009229">
    <property type="protein sequence ID" value="GCA64966.1"/>
    <property type="molecule type" value="Genomic_DNA"/>
</dbReference>
<gene>
    <name evidence="2" type="ORF">KIPB_015875</name>
</gene>
<organism evidence="2 3">
    <name type="scientific">Kipferlia bialata</name>
    <dbReference type="NCBI Taxonomy" id="797122"/>
    <lineage>
        <taxon>Eukaryota</taxon>
        <taxon>Metamonada</taxon>
        <taxon>Carpediemonas-like organisms</taxon>
        <taxon>Kipferlia</taxon>
    </lineage>
</organism>
<feature type="non-terminal residue" evidence="2">
    <location>
        <position position="1"/>
    </location>
</feature>